<evidence type="ECO:0000313" key="2">
    <source>
        <dbReference type="EMBL" id="ARP21029.1"/>
    </source>
</evidence>
<organism evidence="2">
    <name type="scientific">Vibrio alginolyticus</name>
    <dbReference type="NCBI Taxonomy" id="663"/>
    <lineage>
        <taxon>Bacteria</taxon>
        <taxon>Pseudomonadati</taxon>
        <taxon>Pseudomonadota</taxon>
        <taxon>Gammaproteobacteria</taxon>
        <taxon>Vibrionales</taxon>
        <taxon>Vibrionaceae</taxon>
        <taxon>Vibrio</taxon>
    </lineage>
</organism>
<reference evidence="2" key="1">
    <citation type="submission" date="2016-10" db="EMBL/GenBank/DDBJ databases">
        <title>The High Quality Genome of Vibrio alginolyticus K01M1.</title>
        <authorList>
            <person name="Wendling C."/>
            <person name="Chibani C.M."/>
            <person name="Hertel R."/>
            <person name="Sproer C."/>
            <person name="Bunk B."/>
            <person name="Overmann J."/>
            <person name="Roth O."/>
            <person name="Liesegang H."/>
        </authorList>
    </citation>
    <scope>NUCLEOTIDE SEQUENCE</scope>
    <source>
        <strain evidence="2">K05K4</strain>
    </source>
</reference>
<name>A0A1W6VXY0_VIBAL</name>
<dbReference type="EMBL" id="CP017903">
    <property type="protein sequence ID" value="ARP21029.1"/>
    <property type="molecule type" value="Genomic_DNA"/>
</dbReference>
<accession>A0A1W6VXY0</accession>
<keyword evidence="1" id="KW-0732">Signal</keyword>
<sequence>MRYLHRILLMLSLSLLSGLITASYAHEWHHTKHYTSERLLKLSQQDDFELAHTDFHASASLSSWGSESYYLHIKRELFGLVSCRRTSATDGVLSSDFTPDYFLLIAFSSPPLLELAKQASRLPLDSYGGLMSQRSLYRLSGRKEANLMYVFTHGRNAFSVV</sequence>
<proteinExistence type="predicted"/>
<feature type="signal peptide" evidence="1">
    <location>
        <begin position="1"/>
        <end position="25"/>
    </location>
</feature>
<feature type="chain" id="PRO_5011401149" evidence="1">
    <location>
        <begin position="26"/>
        <end position="161"/>
    </location>
</feature>
<evidence type="ECO:0000256" key="1">
    <source>
        <dbReference type="SAM" id="SignalP"/>
    </source>
</evidence>
<gene>
    <name evidence="2" type="ORF">K05K4_43090</name>
</gene>
<dbReference type="AlphaFoldDB" id="A0A1W6VXY0"/>
<protein>
    <submittedName>
        <fullName evidence="2">Uncharacterized protein</fullName>
    </submittedName>
</protein>